<feature type="region of interest" description="Interaction with substrate tRNA" evidence="10">
    <location>
        <begin position="36"/>
        <end position="39"/>
    </location>
</feature>
<feature type="site" description="Interaction with substrate tRNA" evidence="10">
    <location>
        <position position="102"/>
    </location>
</feature>
<dbReference type="EMBL" id="CP029487">
    <property type="protein sequence ID" value="QCT70801.1"/>
    <property type="molecule type" value="Genomic_DNA"/>
</dbReference>
<dbReference type="InterPro" id="IPR018022">
    <property type="entry name" value="IPT"/>
</dbReference>
<proteinExistence type="inferred from homology"/>
<dbReference type="Gene3D" id="1.10.20.140">
    <property type="match status" value="1"/>
</dbReference>
<evidence type="ECO:0000256" key="2">
    <source>
        <dbReference type="ARBA" id="ARBA00003213"/>
    </source>
</evidence>
<dbReference type="Gene3D" id="3.40.50.300">
    <property type="entry name" value="P-loop containing nucleotide triphosphate hydrolases"/>
    <property type="match status" value="1"/>
</dbReference>
<evidence type="ECO:0000256" key="4">
    <source>
        <dbReference type="ARBA" id="ARBA00022679"/>
    </source>
</evidence>
<evidence type="ECO:0000313" key="15">
    <source>
        <dbReference type="Proteomes" id="UP000218387"/>
    </source>
</evidence>
<comment type="function">
    <text evidence="2 10 12">Catalyzes the transfer of a dimethylallyl group onto the adenine at position 37 in tRNAs that read codons beginning with uridine, leading to the formation of N6-(dimethylallyl)adenosine (i(6)A).</text>
</comment>
<comment type="similarity">
    <text evidence="3 10 13">Belongs to the IPP transferase family.</text>
</comment>
<evidence type="ECO:0000256" key="13">
    <source>
        <dbReference type="RuleBase" id="RU003785"/>
    </source>
</evidence>
<dbReference type="GO" id="GO:0005524">
    <property type="term" value="F:ATP binding"/>
    <property type="evidence" value="ECO:0007669"/>
    <property type="project" value="UniProtKB-UniRule"/>
</dbReference>
<evidence type="ECO:0000256" key="6">
    <source>
        <dbReference type="ARBA" id="ARBA00022741"/>
    </source>
</evidence>
<feature type="binding site" evidence="10">
    <location>
        <begin position="13"/>
        <end position="18"/>
    </location>
    <ligand>
        <name>substrate</name>
    </ligand>
</feature>
<keyword evidence="8 10" id="KW-0460">Magnesium</keyword>
<dbReference type="RefSeq" id="WP_096919611.1">
    <property type="nucleotide sequence ID" value="NZ_CP029487.1"/>
</dbReference>
<dbReference type="GO" id="GO:0052381">
    <property type="term" value="F:tRNA dimethylallyltransferase activity"/>
    <property type="evidence" value="ECO:0007669"/>
    <property type="project" value="UniProtKB-UniRule"/>
</dbReference>
<dbReference type="GO" id="GO:0006400">
    <property type="term" value="P:tRNA modification"/>
    <property type="evidence" value="ECO:0007669"/>
    <property type="project" value="TreeGrafter"/>
</dbReference>
<dbReference type="HAMAP" id="MF_00185">
    <property type="entry name" value="IPP_trans"/>
    <property type="match status" value="1"/>
</dbReference>
<dbReference type="PANTHER" id="PTHR11088">
    <property type="entry name" value="TRNA DIMETHYLALLYLTRANSFERASE"/>
    <property type="match status" value="1"/>
</dbReference>
<gene>
    <name evidence="10" type="primary">miaA</name>
    <name evidence="14" type="ORF">CPZ25_005485</name>
</gene>
<keyword evidence="7 10" id="KW-0067">ATP-binding</keyword>
<evidence type="ECO:0000256" key="12">
    <source>
        <dbReference type="RuleBase" id="RU003784"/>
    </source>
</evidence>
<comment type="catalytic activity">
    <reaction evidence="9 10 11">
        <text>adenosine(37) in tRNA + dimethylallyl diphosphate = N(6)-dimethylallyladenosine(37) in tRNA + diphosphate</text>
        <dbReference type="Rhea" id="RHEA:26482"/>
        <dbReference type="Rhea" id="RHEA-COMP:10162"/>
        <dbReference type="Rhea" id="RHEA-COMP:10375"/>
        <dbReference type="ChEBI" id="CHEBI:33019"/>
        <dbReference type="ChEBI" id="CHEBI:57623"/>
        <dbReference type="ChEBI" id="CHEBI:74411"/>
        <dbReference type="ChEBI" id="CHEBI:74415"/>
        <dbReference type="EC" id="2.5.1.75"/>
    </reaction>
</comment>
<evidence type="ECO:0000256" key="7">
    <source>
        <dbReference type="ARBA" id="ARBA00022840"/>
    </source>
</evidence>
<accession>A0A4P9C7T7</accession>
<comment type="subunit">
    <text evidence="10">Monomer.</text>
</comment>
<dbReference type="NCBIfam" id="TIGR00174">
    <property type="entry name" value="miaA"/>
    <property type="match status" value="1"/>
</dbReference>
<evidence type="ECO:0000313" key="14">
    <source>
        <dbReference type="EMBL" id="QCT70801.1"/>
    </source>
</evidence>
<dbReference type="AlphaFoldDB" id="A0A4P9C7T7"/>
<dbReference type="KEGG" id="emt:CPZ25_005485"/>
<name>A0A4P9C7T7_EUBML</name>
<sequence>MTKPKIAVLVGPTACGKTDTAVELAKKLDGEIISADSMQIYRQMTIGTAKPTEGEMQGIPHHLIDCVDPDEEYSVARFKEEALGRIEEILSRGKQPIVAGGTGLYINGLTLPWGFREKDTDEKVRERLAQEVEETGKEAFYERLKAIDPVTAATLHPNNVKRMIRAYEIYEVTGKPKSCLDMEAAKEELPCDYVLMGISMDRALLYERINRRIDLMVRAGLVDEVKSLLDQGYTEELLSMKAIGYKEIFPYLRGEMSLEEALYILKRDTRHFAKRQLTWFRKDGRIRWFAAENYDTKADMAEDMSLYFWSTKTQFTSF</sequence>
<keyword evidence="6 10" id="KW-0547">Nucleotide-binding</keyword>
<feature type="binding site" evidence="10">
    <location>
        <begin position="11"/>
        <end position="18"/>
    </location>
    <ligand>
        <name>ATP</name>
        <dbReference type="ChEBI" id="CHEBI:30616"/>
    </ligand>
</feature>
<evidence type="ECO:0000256" key="11">
    <source>
        <dbReference type="RuleBase" id="RU003783"/>
    </source>
</evidence>
<evidence type="ECO:0000256" key="3">
    <source>
        <dbReference type="ARBA" id="ARBA00005842"/>
    </source>
</evidence>
<reference evidence="14 15" key="1">
    <citation type="submission" date="2018-05" db="EMBL/GenBank/DDBJ databases">
        <title>Genome comparison of Eubacterium sp.</title>
        <authorList>
            <person name="Feng Y."/>
            <person name="Sanchez-Andrea I."/>
            <person name="Stams A.J.M."/>
            <person name="De Vos W.M."/>
        </authorList>
    </citation>
    <scope>NUCLEOTIDE SEQUENCE [LARGE SCALE GENOMIC DNA]</scope>
    <source>
        <strain evidence="14 15">YI</strain>
    </source>
</reference>
<dbReference type="InterPro" id="IPR039657">
    <property type="entry name" value="Dimethylallyltransferase"/>
</dbReference>
<evidence type="ECO:0000256" key="10">
    <source>
        <dbReference type="HAMAP-Rule" id="MF_00185"/>
    </source>
</evidence>
<keyword evidence="5 10" id="KW-0819">tRNA processing</keyword>
<feature type="site" description="Interaction with substrate tRNA" evidence="10">
    <location>
        <position position="125"/>
    </location>
</feature>
<evidence type="ECO:0000256" key="9">
    <source>
        <dbReference type="ARBA" id="ARBA00049563"/>
    </source>
</evidence>
<dbReference type="FunFam" id="1.10.20.140:FF:000001">
    <property type="entry name" value="tRNA dimethylallyltransferase"/>
    <property type="match status" value="1"/>
</dbReference>
<dbReference type="PANTHER" id="PTHR11088:SF60">
    <property type="entry name" value="TRNA DIMETHYLALLYLTRANSFERASE"/>
    <property type="match status" value="1"/>
</dbReference>
<evidence type="ECO:0000256" key="5">
    <source>
        <dbReference type="ARBA" id="ARBA00022694"/>
    </source>
</evidence>
<protein>
    <recommendedName>
        <fullName evidence="10">tRNA dimethylallyltransferase</fullName>
        <ecNumber evidence="10">2.5.1.75</ecNumber>
    </recommendedName>
    <alternativeName>
        <fullName evidence="10">Dimethylallyl diphosphate:tRNA dimethylallyltransferase</fullName>
        <shortName evidence="10">DMAPP:tRNA dimethylallyltransferase</shortName>
        <shortName evidence="10">DMATase</shortName>
    </alternativeName>
    <alternativeName>
        <fullName evidence="10">Isopentenyl-diphosphate:tRNA isopentenyltransferase</fullName>
        <shortName evidence="10">IPP transferase</shortName>
        <shortName evidence="10">IPPT</shortName>
        <shortName evidence="10">IPTase</shortName>
    </alternativeName>
</protein>
<evidence type="ECO:0000256" key="8">
    <source>
        <dbReference type="ARBA" id="ARBA00022842"/>
    </source>
</evidence>
<dbReference type="Pfam" id="PF01715">
    <property type="entry name" value="IPPT"/>
    <property type="match status" value="1"/>
</dbReference>
<comment type="cofactor">
    <cofactor evidence="1 10">
        <name>Mg(2+)</name>
        <dbReference type="ChEBI" id="CHEBI:18420"/>
    </cofactor>
</comment>
<dbReference type="EC" id="2.5.1.75" evidence="10"/>
<dbReference type="InterPro" id="IPR027417">
    <property type="entry name" value="P-loop_NTPase"/>
</dbReference>
<evidence type="ECO:0000256" key="1">
    <source>
        <dbReference type="ARBA" id="ARBA00001946"/>
    </source>
</evidence>
<organism evidence="14 15">
    <name type="scientific">Eubacterium maltosivorans</name>
    <dbReference type="NCBI Taxonomy" id="2041044"/>
    <lineage>
        <taxon>Bacteria</taxon>
        <taxon>Bacillati</taxon>
        <taxon>Bacillota</taxon>
        <taxon>Clostridia</taxon>
        <taxon>Eubacteriales</taxon>
        <taxon>Eubacteriaceae</taxon>
        <taxon>Eubacterium</taxon>
    </lineage>
</organism>
<dbReference type="SUPFAM" id="SSF52540">
    <property type="entry name" value="P-loop containing nucleoside triphosphate hydrolases"/>
    <property type="match status" value="2"/>
</dbReference>
<comment type="caution">
    <text evidence="10">Lacks conserved residue(s) required for the propagation of feature annotation.</text>
</comment>
<keyword evidence="4 10" id="KW-0808">Transferase</keyword>
<dbReference type="Proteomes" id="UP000218387">
    <property type="component" value="Chromosome"/>
</dbReference>
<keyword evidence="15" id="KW-1185">Reference proteome</keyword>